<evidence type="ECO:0000256" key="2">
    <source>
        <dbReference type="ARBA" id="ARBA00010944"/>
    </source>
</evidence>
<accession>A0A4P7LHN3</accession>
<feature type="domain" description="RmlD-like substrate binding" evidence="7">
    <location>
        <begin position="10"/>
        <end position="302"/>
    </location>
</feature>
<dbReference type="InterPro" id="IPR036291">
    <property type="entry name" value="NAD(P)-bd_dom_sf"/>
</dbReference>
<evidence type="ECO:0000256" key="3">
    <source>
        <dbReference type="ARBA" id="ARBA00012929"/>
    </source>
</evidence>
<evidence type="ECO:0000256" key="4">
    <source>
        <dbReference type="ARBA" id="ARBA00017099"/>
    </source>
</evidence>
<sequence>MPHSMETPTLLVTGSNGQVGFELRRSLAPLGHVVALDRSTCDFADPDQVRRALRTYRPDVIVNAAAYTAVDKAEAEPALAFAVNARAVEVLAEEARAMGSLLVHYSTDYVFDGRKDSPYVESDPVNPRSVYGKSKLAGEAAIATAGIPALILRTSWVAGAHGSNFAKTILRLARECGSLRVVADQHGAPTSAALIADATAQIIARHWLYGNRVDFAAGIYHLAAAGETTWHAYAKEVLRHAAARGVALRAGPDDIEGIAAAEYAAAAPRPSNSRLDTAKARQTFGIHLPPWEEGVRHLLDQILAERDFHA</sequence>
<dbReference type="GO" id="GO:0019305">
    <property type="term" value="P:dTDP-rhamnose biosynthetic process"/>
    <property type="evidence" value="ECO:0007669"/>
    <property type="project" value="UniProtKB-UniPathway"/>
</dbReference>
<organism evidence="8 9">
    <name type="scientific">Cupriavidus oxalaticus</name>
    <dbReference type="NCBI Taxonomy" id="96344"/>
    <lineage>
        <taxon>Bacteria</taxon>
        <taxon>Pseudomonadati</taxon>
        <taxon>Pseudomonadota</taxon>
        <taxon>Betaproteobacteria</taxon>
        <taxon>Burkholderiales</taxon>
        <taxon>Burkholderiaceae</taxon>
        <taxon>Cupriavidus</taxon>
    </lineage>
</organism>
<evidence type="ECO:0000256" key="5">
    <source>
        <dbReference type="ARBA" id="ARBA00048200"/>
    </source>
</evidence>
<dbReference type="AlphaFoldDB" id="A0A4P7LHN3"/>
<dbReference type="SUPFAM" id="SSF51735">
    <property type="entry name" value="NAD(P)-binding Rossmann-fold domains"/>
    <property type="match status" value="1"/>
</dbReference>
<comment type="similarity">
    <text evidence="2 6">Belongs to the dTDP-4-dehydrorhamnose reductase family.</text>
</comment>
<dbReference type="Gene3D" id="3.40.50.720">
    <property type="entry name" value="NAD(P)-binding Rossmann-like Domain"/>
    <property type="match status" value="1"/>
</dbReference>
<evidence type="ECO:0000313" key="9">
    <source>
        <dbReference type="Proteomes" id="UP000295294"/>
    </source>
</evidence>
<evidence type="ECO:0000256" key="6">
    <source>
        <dbReference type="RuleBase" id="RU364082"/>
    </source>
</evidence>
<dbReference type="RefSeq" id="WP_135705755.1">
    <property type="nucleotide sequence ID" value="NZ_CP038635.1"/>
</dbReference>
<dbReference type="Pfam" id="PF04321">
    <property type="entry name" value="RmlD_sub_bind"/>
    <property type="match status" value="1"/>
</dbReference>
<protein>
    <recommendedName>
        <fullName evidence="4 6">dTDP-4-dehydrorhamnose reductase</fullName>
        <ecNumber evidence="3 6">1.1.1.133</ecNumber>
    </recommendedName>
</protein>
<comment type="catalytic activity">
    <reaction evidence="5 6">
        <text>dTDP-beta-L-rhamnose + NADP(+) = dTDP-4-dehydro-beta-L-rhamnose + NADPH + H(+)</text>
        <dbReference type="Rhea" id="RHEA:21796"/>
        <dbReference type="ChEBI" id="CHEBI:15378"/>
        <dbReference type="ChEBI" id="CHEBI:57510"/>
        <dbReference type="ChEBI" id="CHEBI:57783"/>
        <dbReference type="ChEBI" id="CHEBI:58349"/>
        <dbReference type="ChEBI" id="CHEBI:62830"/>
        <dbReference type="EC" id="1.1.1.133"/>
    </reaction>
</comment>
<dbReference type="Gene3D" id="3.90.25.10">
    <property type="entry name" value="UDP-galactose 4-epimerase, domain 1"/>
    <property type="match status" value="1"/>
</dbReference>
<dbReference type="UniPathway" id="UPA00124"/>
<comment type="pathway">
    <text evidence="1 6">Carbohydrate biosynthesis; dTDP-L-rhamnose biosynthesis.</text>
</comment>
<proteinExistence type="inferred from homology"/>
<dbReference type="KEGG" id="cox:E0W60_23660"/>
<dbReference type="Proteomes" id="UP000295294">
    <property type="component" value="Chromosome 2"/>
</dbReference>
<dbReference type="PANTHER" id="PTHR10491">
    <property type="entry name" value="DTDP-4-DEHYDRORHAMNOSE REDUCTASE"/>
    <property type="match status" value="1"/>
</dbReference>
<dbReference type="InterPro" id="IPR005913">
    <property type="entry name" value="dTDP_dehydrorham_reduct"/>
</dbReference>
<dbReference type="GO" id="GO:0008831">
    <property type="term" value="F:dTDP-4-dehydrorhamnose reductase activity"/>
    <property type="evidence" value="ECO:0007669"/>
    <property type="project" value="UniProtKB-EC"/>
</dbReference>
<dbReference type="EMBL" id="CP038635">
    <property type="protein sequence ID" value="QBY54029.1"/>
    <property type="molecule type" value="Genomic_DNA"/>
</dbReference>
<keyword evidence="6 8" id="KW-0560">Oxidoreductase</keyword>
<reference evidence="8 9" key="1">
    <citation type="submission" date="2019-03" db="EMBL/GenBank/DDBJ databases">
        <title>Efficiently degradation of phenoxyalkanoic acid herbicides by Cupriavidus oxalaticus strain X32.</title>
        <authorList>
            <person name="Sheng X."/>
        </authorList>
    </citation>
    <scope>NUCLEOTIDE SEQUENCE [LARGE SCALE GENOMIC DNA]</scope>
    <source>
        <strain evidence="8 9">X32</strain>
    </source>
</reference>
<comment type="cofactor">
    <cofactor evidence="6">
        <name>Mg(2+)</name>
        <dbReference type="ChEBI" id="CHEBI:18420"/>
    </cofactor>
    <text evidence="6">Binds 1 Mg(2+) ion per monomer.</text>
</comment>
<comment type="function">
    <text evidence="6">Catalyzes the reduction of dTDP-6-deoxy-L-lyxo-4-hexulose to yield dTDP-L-rhamnose.</text>
</comment>
<dbReference type="NCBIfam" id="TIGR01214">
    <property type="entry name" value="rmlD"/>
    <property type="match status" value="1"/>
</dbReference>
<dbReference type="EC" id="1.1.1.133" evidence="3 6"/>
<dbReference type="InterPro" id="IPR029903">
    <property type="entry name" value="RmlD-like-bd"/>
</dbReference>
<evidence type="ECO:0000256" key="1">
    <source>
        <dbReference type="ARBA" id="ARBA00004781"/>
    </source>
</evidence>
<dbReference type="GO" id="GO:0005829">
    <property type="term" value="C:cytosol"/>
    <property type="evidence" value="ECO:0007669"/>
    <property type="project" value="TreeGrafter"/>
</dbReference>
<dbReference type="PANTHER" id="PTHR10491:SF4">
    <property type="entry name" value="METHIONINE ADENOSYLTRANSFERASE 2 SUBUNIT BETA"/>
    <property type="match status" value="1"/>
</dbReference>
<dbReference type="OrthoDB" id="9803892at2"/>
<dbReference type="CDD" id="cd05254">
    <property type="entry name" value="dTDP_HR_like_SDR_e"/>
    <property type="match status" value="1"/>
</dbReference>
<dbReference type="NCBIfam" id="NF007440">
    <property type="entry name" value="PRK09987.1"/>
    <property type="match status" value="1"/>
</dbReference>
<evidence type="ECO:0000313" key="8">
    <source>
        <dbReference type="EMBL" id="QBY54029.1"/>
    </source>
</evidence>
<name>A0A4P7LHN3_9BURK</name>
<keyword evidence="6" id="KW-0521">NADP</keyword>
<evidence type="ECO:0000259" key="7">
    <source>
        <dbReference type="Pfam" id="PF04321"/>
    </source>
</evidence>
<gene>
    <name evidence="8" type="primary">rfbD</name>
    <name evidence="8" type="ORF">E0W60_23660</name>
</gene>